<gene>
    <name evidence="1" type="ORF">MENT_LOCUS10970</name>
</gene>
<dbReference type="InterPro" id="IPR051595">
    <property type="entry name" value="GH25_Enzymes"/>
</dbReference>
<sequence length="141" mass="16338">MLVPENFKCLKENFTIKFVIVSASSNGTIDDIAKNNIKNAYAAGIEDVDIKITLNFVKPRKIFNRTPREIIASILNELNKNNLKIGKIWLDVAGDAGMNNANTTYRWYEDKERNIKFIEVYIKISVKRPFEIFFSFKKNKK</sequence>
<reference evidence="1 2" key="1">
    <citation type="submission" date="2020-08" db="EMBL/GenBank/DDBJ databases">
        <authorList>
            <person name="Koutsovoulos G."/>
            <person name="Danchin GJ E."/>
        </authorList>
    </citation>
    <scope>NUCLEOTIDE SEQUENCE [LARGE SCALE GENOMIC DNA]</scope>
</reference>
<dbReference type="OrthoDB" id="2251794at2759"/>
<dbReference type="EMBL" id="CAJEWN010000052">
    <property type="protein sequence ID" value="CAD2153022.1"/>
    <property type="molecule type" value="Genomic_DNA"/>
</dbReference>
<organism evidence="1 2">
    <name type="scientific">Meloidogyne enterolobii</name>
    <name type="common">Root-knot nematode worm</name>
    <name type="synonym">Meloidogyne mayaguensis</name>
    <dbReference type="NCBI Taxonomy" id="390850"/>
    <lineage>
        <taxon>Eukaryota</taxon>
        <taxon>Metazoa</taxon>
        <taxon>Ecdysozoa</taxon>
        <taxon>Nematoda</taxon>
        <taxon>Chromadorea</taxon>
        <taxon>Rhabditida</taxon>
        <taxon>Tylenchina</taxon>
        <taxon>Tylenchomorpha</taxon>
        <taxon>Tylenchoidea</taxon>
        <taxon>Meloidogynidae</taxon>
        <taxon>Meloidogyninae</taxon>
        <taxon>Meloidogyne</taxon>
    </lineage>
</organism>
<dbReference type="Proteomes" id="UP000580250">
    <property type="component" value="Unassembled WGS sequence"/>
</dbReference>
<name>A0A6V7UC14_MELEN</name>
<dbReference type="GO" id="GO:0007165">
    <property type="term" value="P:signal transduction"/>
    <property type="evidence" value="ECO:0007669"/>
    <property type="project" value="TreeGrafter"/>
</dbReference>
<evidence type="ECO:0000313" key="2">
    <source>
        <dbReference type="Proteomes" id="UP000580250"/>
    </source>
</evidence>
<proteinExistence type="predicted"/>
<accession>A0A6V7UC14</accession>
<dbReference type="AlphaFoldDB" id="A0A6V7UC14"/>
<dbReference type="PANTHER" id="PTHR23208">
    <property type="entry name" value="LYSOZYME PROTEIN"/>
    <property type="match status" value="1"/>
</dbReference>
<dbReference type="PANTHER" id="PTHR23208:SF36">
    <property type="entry name" value="LYSOZYME-RELATED"/>
    <property type="match status" value="1"/>
</dbReference>
<comment type="caution">
    <text evidence="1">The sequence shown here is derived from an EMBL/GenBank/DDBJ whole genome shotgun (WGS) entry which is preliminary data.</text>
</comment>
<protein>
    <submittedName>
        <fullName evidence="1">Uncharacterized protein</fullName>
    </submittedName>
</protein>
<evidence type="ECO:0000313" key="1">
    <source>
        <dbReference type="EMBL" id="CAD2153022.1"/>
    </source>
</evidence>